<comment type="caution">
    <text evidence="3">The sequence shown here is derived from an EMBL/GenBank/DDBJ whole genome shotgun (WGS) entry which is preliminary data.</text>
</comment>
<dbReference type="GO" id="GO:0043022">
    <property type="term" value="F:ribosome binding"/>
    <property type="evidence" value="ECO:0007669"/>
    <property type="project" value="InterPro"/>
</dbReference>
<keyword evidence="1" id="KW-0812">Transmembrane</keyword>
<reference evidence="3" key="1">
    <citation type="submission" date="2021-01" db="EMBL/GenBank/DDBJ databases">
        <authorList>
            <consortium name="Genoscope - CEA"/>
            <person name="William W."/>
        </authorList>
    </citation>
    <scope>NUCLEOTIDE SEQUENCE</scope>
</reference>
<evidence type="ECO:0000259" key="2">
    <source>
        <dbReference type="Pfam" id="PF07766"/>
    </source>
</evidence>
<feature type="transmembrane region" description="Helical" evidence="1">
    <location>
        <begin position="198"/>
        <end position="216"/>
    </location>
</feature>
<dbReference type="AlphaFoldDB" id="A0A8S1JVY0"/>
<feature type="transmembrane region" description="Helical" evidence="1">
    <location>
        <begin position="81"/>
        <end position="103"/>
    </location>
</feature>
<evidence type="ECO:0000313" key="4">
    <source>
        <dbReference type="Proteomes" id="UP000688137"/>
    </source>
</evidence>
<feature type="domain" description="Letm1 RBD" evidence="2">
    <location>
        <begin position="75"/>
        <end position="189"/>
    </location>
</feature>
<evidence type="ECO:0000313" key="3">
    <source>
        <dbReference type="EMBL" id="CAD8044640.1"/>
    </source>
</evidence>
<dbReference type="EMBL" id="CAJJDM010000004">
    <property type="protein sequence ID" value="CAD8044640.1"/>
    <property type="molecule type" value="Genomic_DNA"/>
</dbReference>
<name>A0A8S1JVY0_PARPR</name>
<dbReference type="Proteomes" id="UP000688137">
    <property type="component" value="Unassembled WGS sequence"/>
</dbReference>
<accession>A0A8S1JVY0</accession>
<proteinExistence type="predicted"/>
<dbReference type="Pfam" id="PF07766">
    <property type="entry name" value="LETM1_RBD"/>
    <property type="match status" value="1"/>
</dbReference>
<dbReference type="OMA" id="KIYHFIF"/>
<organism evidence="3 4">
    <name type="scientific">Paramecium primaurelia</name>
    <dbReference type="NCBI Taxonomy" id="5886"/>
    <lineage>
        <taxon>Eukaryota</taxon>
        <taxon>Sar</taxon>
        <taxon>Alveolata</taxon>
        <taxon>Ciliophora</taxon>
        <taxon>Intramacronucleata</taxon>
        <taxon>Oligohymenophorea</taxon>
        <taxon>Peniculida</taxon>
        <taxon>Parameciidae</taxon>
        <taxon>Paramecium</taxon>
    </lineage>
</organism>
<gene>
    <name evidence="3" type="ORF">PPRIM_AZ9-3.1.T0080206</name>
</gene>
<evidence type="ECO:0000256" key="1">
    <source>
        <dbReference type="SAM" id="Phobius"/>
    </source>
</evidence>
<keyword evidence="4" id="KW-1185">Reference proteome</keyword>
<sequence length="321" mass="38980">MIKNFRKLQFQVLNYNKIVTISKPKTMIDKIKVGGQLFFGTLNHGIKSCYYDYKLTKSFGDQFTAYQLYLKFHIDRELFKVFPFLFIFLLPGSVAYLPIYAYIFPNAIPTNFLFEDQYQQRFSKKLTEQKMAQRLLFQQQNIIKNFSNANQLKETFILKKNLFEQQFNLKNLNSDQLSLICQHFQIEYISLLNVPNKIYHFIFNIHNYIYNFYYYLINSKKRNLYQDPYKIINIGRPFFVEFIRQKVLIYQLDMYFEYINAQDLIFDYQDRNYYKYAIERGLTNGGLKLENYNGDWIRFTQQSQLTNTQKIWYSILYSQLQ</sequence>
<protein>
    <recommendedName>
        <fullName evidence="2">Letm1 RBD domain-containing protein</fullName>
    </recommendedName>
</protein>
<dbReference type="InterPro" id="IPR033122">
    <property type="entry name" value="LETM1-like_RBD"/>
</dbReference>
<keyword evidence="1" id="KW-0472">Membrane</keyword>
<keyword evidence="1" id="KW-1133">Transmembrane helix</keyword>